<gene>
    <name evidence="2" type="ORF">FHS88_000869</name>
</gene>
<organism evidence="2 3">
    <name type="scientific">Neoroseomonas alkaliterrae</name>
    <dbReference type="NCBI Taxonomy" id="1452450"/>
    <lineage>
        <taxon>Bacteria</taxon>
        <taxon>Pseudomonadati</taxon>
        <taxon>Pseudomonadota</taxon>
        <taxon>Alphaproteobacteria</taxon>
        <taxon>Acetobacterales</taxon>
        <taxon>Acetobacteraceae</taxon>
        <taxon>Neoroseomonas</taxon>
    </lineage>
</organism>
<keyword evidence="1" id="KW-0812">Transmembrane</keyword>
<reference evidence="2 3" key="1">
    <citation type="submission" date="2020-08" db="EMBL/GenBank/DDBJ databases">
        <title>Genomic Encyclopedia of Type Strains, Phase IV (KMG-IV): sequencing the most valuable type-strain genomes for metagenomic binning, comparative biology and taxonomic classification.</title>
        <authorList>
            <person name="Goeker M."/>
        </authorList>
    </citation>
    <scope>NUCLEOTIDE SEQUENCE [LARGE SCALE GENOMIC DNA]</scope>
    <source>
        <strain evidence="2 3">DSM 25895</strain>
    </source>
</reference>
<feature type="transmembrane region" description="Helical" evidence="1">
    <location>
        <begin position="158"/>
        <end position="177"/>
    </location>
</feature>
<sequence length="286" mass="31024">MGRAVLLKLAADGCYKPPMSDPGHDPWRRRLEALNQGRPQEGFRTALPDGTRGGAVSRLLAGCGVLVLMAGIVLGGLAVFPLVREGVTGPCPALRSLLLRHGAETGSASRRGLPATTFRSEGLPDWLQCYVTYWRRLDVPPVEADAFGRVIRSMDPALGLYLAGAGGVLAVAAFILWRRRAGGRRDEAQDAFRTLGMDPAALARRVAPPPVDLSRPITGEAAWRAIRAYASDAAYRRAVETVRLRYQVVGNQMLLANTLREVMARGGRDFREAMLRVAEDDGVGRR</sequence>
<comment type="caution">
    <text evidence="2">The sequence shown here is derived from an EMBL/GenBank/DDBJ whole genome shotgun (WGS) entry which is preliminary data.</text>
</comment>
<dbReference type="AlphaFoldDB" id="A0A840Y3H7"/>
<keyword evidence="1" id="KW-1133">Transmembrane helix</keyword>
<dbReference type="EMBL" id="JACIJE010000002">
    <property type="protein sequence ID" value="MBB5688753.1"/>
    <property type="molecule type" value="Genomic_DNA"/>
</dbReference>
<evidence type="ECO:0000313" key="3">
    <source>
        <dbReference type="Proteomes" id="UP000562254"/>
    </source>
</evidence>
<name>A0A840Y3H7_9PROT</name>
<keyword evidence="1" id="KW-0472">Membrane</keyword>
<evidence type="ECO:0000256" key="1">
    <source>
        <dbReference type="SAM" id="Phobius"/>
    </source>
</evidence>
<protein>
    <submittedName>
        <fullName evidence="2">Uncharacterized protein</fullName>
    </submittedName>
</protein>
<feature type="transmembrane region" description="Helical" evidence="1">
    <location>
        <begin position="59"/>
        <end position="80"/>
    </location>
</feature>
<keyword evidence="3" id="KW-1185">Reference proteome</keyword>
<proteinExistence type="predicted"/>
<evidence type="ECO:0000313" key="2">
    <source>
        <dbReference type="EMBL" id="MBB5688753.1"/>
    </source>
</evidence>
<dbReference type="Proteomes" id="UP000562254">
    <property type="component" value="Unassembled WGS sequence"/>
</dbReference>
<accession>A0A840Y3H7</accession>